<protein>
    <recommendedName>
        <fullName evidence="3">LemA family protein</fullName>
    </recommendedName>
</protein>
<evidence type="ECO:0008006" key="3">
    <source>
        <dbReference type="Google" id="ProtNLM"/>
    </source>
</evidence>
<gene>
    <name evidence="1" type="ORF">GCM10025781_11110</name>
</gene>
<sequence length="181" mass="20607">MATIIASIAGIILTALLGYLAGLHRDGRSVELERERERRHDVQAAAIEIIEACRDKFAAHVSNRDLGRFFDSKEYDTRELEPSARPAELRIISEARSKSQIKDAEQIAAAQQRVNRAIIQLRIQAPELVEQAEKLRQFADRVPRELPKNKSFDYFDNNSETFAQAVREHLSSPQRTRGGRK</sequence>
<evidence type="ECO:0000313" key="2">
    <source>
        <dbReference type="Proteomes" id="UP001501446"/>
    </source>
</evidence>
<name>A0ABP8WVJ3_9MICC</name>
<dbReference type="Proteomes" id="UP001501446">
    <property type="component" value="Unassembled WGS sequence"/>
</dbReference>
<keyword evidence="2" id="KW-1185">Reference proteome</keyword>
<dbReference type="RefSeq" id="WP_345310849.1">
    <property type="nucleotide sequence ID" value="NZ_BAABLN010000010.1"/>
</dbReference>
<accession>A0ABP8WVJ3</accession>
<dbReference type="EMBL" id="BAABLN010000010">
    <property type="protein sequence ID" value="GAA4695199.1"/>
    <property type="molecule type" value="Genomic_DNA"/>
</dbReference>
<organism evidence="1 2">
    <name type="scientific">Kocuria gwangalliensis</name>
    <dbReference type="NCBI Taxonomy" id="501592"/>
    <lineage>
        <taxon>Bacteria</taxon>
        <taxon>Bacillati</taxon>
        <taxon>Actinomycetota</taxon>
        <taxon>Actinomycetes</taxon>
        <taxon>Micrococcales</taxon>
        <taxon>Micrococcaceae</taxon>
        <taxon>Kocuria</taxon>
    </lineage>
</organism>
<comment type="caution">
    <text evidence="1">The sequence shown here is derived from an EMBL/GenBank/DDBJ whole genome shotgun (WGS) entry which is preliminary data.</text>
</comment>
<evidence type="ECO:0000313" key="1">
    <source>
        <dbReference type="EMBL" id="GAA4695199.1"/>
    </source>
</evidence>
<reference evidence="2" key="1">
    <citation type="journal article" date="2019" name="Int. J. Syst. Evol. Microbiol.">
        <title>The Global Catalogue of Microorganisms (GCM) 10K type strain sequencing project: providing services to taxonomists for standard genome sequencing and annotation.</title>
        <authorList>
            <consortium name="The Broad Institute Genomics Platform"/>
            <consortium name="The Broad Institute Genome Sequencing Center for Infectious Disease"/>
            <person name="Wu L."/>
            <person name="Ma J."/>
        </authorList>
    </citation>
    <scope>NUCLEOTIDE SEQUENCE [LARGE SCALE GENOMIC DNA]</scope>
    <source>
        <strain evidence="2">JCM 18958</strain>
    </source>
</reference>
<proteinExistence type="predicted"/>